<keyword evidence="3" id="KW-1185">Reference proteome</keyword>
<dbReference type="EMBL" id="FJOG01000035">
    <property type="protein sequence ID" value="CZR66223.1"/>
    <property type="molecule type" value="Genomic_DNA"/>
</dbReference>
<name>A0A1L7XMH0_9HELO</name>
<evidence type="ECO:0000256" key="1">
    <source>
        <dbReference type="SAM" id="MobiDB-lite"/>
    </source>
</evidence>
<proteinExistence type="predicted"/>
<gene>
    <name evidence="2" type="ORF">PAC_16124</name>
</gene>
<feature type="region of interest" description="Disordered" evidence="1">
    <location>
        <begin position="23"/>
        <end position="42"/>
    </location>
</feature>
<accession>A0A1L7XMH0</accession>
<sequence length="137" mass="15380">MHCDATVPSLNIVPIERTTIIQKSSTSKIQKQKSRRSGPGLLTFFSSLLTPFIGRRKVKKQKDAIPEERTPLQPKTPKSQSQKRKPETPAKRAGKQDDQNSQSSKSKPHDADWPLRFAAQRLVGENVVAAGHVLFRR</sequence>
<dbReference type="AlphaFoldDB" id="A0A1L7XMH0"/>
<organism evidence="2 3">
    <name type="scientific">Phialocephala subalpina</name>
    <dbReference type="NCBI Taxonomy" id="576137"/>
    <lineage>
        <taxon>Eukaryota</taxon>
        <taxon>Fungi</taxon>
        <taxon>Dikarya</taxon>
        <taxon>Ascomycota</taxon>
        <taxon>Pezizomycotina</taxon>
        <taxon>Leotiomycetes</taxon>
        <taxon>Helotiales</taxon>
        <taxon>Mollisiaceae</taxon>
        <taxon>Phialocephala</taxon>
        <taxon>Phialocephala fortinii species complex</taxon>
    </lineage>
</organism>
<feature type="compositionally biased region" description="Basic and acidic residues" evidence="1">
    <location>
        <begin position="84"/>
        <end position="98"/>
    </location>
</feature>
<dbReference type="Proteomes" id="UP000184330">
    <property type="component" value="Unassembled WGS sequence"/>
</dbReference>
<protein>
    <submittedName>
        <fullName evidence="2">Uncharacterized protein</fullName>
    </submittedName>
</protein>
<feature type="region of interest" description="Disordered" evidence="1">
    <location>
        <begin position="56"/>
        <end position="113"/>
    </location>
</feature>
<feature type="compositionally biased region" description="Basic and acidic residues" evidence="1">
    <location>
        <begin position="61"/>
        <end position="70"/>
    </location>
</feature>
<reference evidence="2 3" key="1">
    <citation type="submission" date="2016-03" db="EMBL/GenBank/DDBJ databases">
        <authorList>
            <person name="Ploux O."/>
        </authorList>
    </citation>
    <scope>NUCLEOTIDE SEQUENCE [LARGE SCALE GENOMIC DNA]</scope>
    <source>
        <strain evidence="2 3">UAMH 11012</strain>
    </source>
</reference>
<evidence type="ECO:0000313" key="3">
    <source>
        <dbReference type="Proteomes" id="UP000184330"/>
    </source>
</evidence>
<evidence type="ECO:0000313" key="2">
    <source>
        <dbReference type="EMBL" id="CZR66223.1"/>
    </source>
</evidence>